<reference evidence="2" key="1">
    <citation type="journal article" date="2011" name="Nat. Biotechnol.">
        <title>The genomic sequence of the Chinese hamster ovary (CHO)-K1 cell line.</title>
        <authorList>
            <person name="Xu X."/>
            <person name="Nagarajan H."/>
            <person name="Lewis N.E."/>
            <person name="Pan S."/>
            <person name="Cai Z."/>
            <person name="Liu X."/>
            <person name="Chen W."/>
            <person name="Xie M."/>
            <person name="Wang W."/>
            <person name="Hammond S."/>
            <person name="Andersen M.R."/>
            <person name="Neff N."/>
            <person name="Passarelli B."/>
            <person name="Koh W."/>
            <person name="Fan H.C."/>
            <person name="Wang J."/>
            <person name="Gui Y."/>
            <person name="Lee K.H."/>
            <person name="Betenbaugh M.J."/>
            <person name="Quake S.R."/>
            <person name="Famili I."/>
            <person name="Palsson B.O."/>
            <person name="Wang J."/>
        </authorList>
    </citation>
    <scope>NUCLEOTIDE SEQUENCE [LARGE SCALE GENOMIC DNA]</scope>
    <source>
        <strain evidence="2">CHO K1 cell line</strain>
    </source>
</reference>
<accession>G3HRF9</accession>
<dbReference type="Proteomes" id="UP000001075">
    <property type="component" value="Unassembled WGS sequence"/>
</dbReference>
<proteinExistence type="predicted"/>
<evidence type="ECO:0000313" key="1">
    <source>
        <dbReference type="EMBL" id="EGV96514.1"/>
    </source>
</evidence>
<evidence type="ECO:0000313" key="2">
    <source>
        <dbReference type="Proteomes" id="UP000001075"/>
    </source>
</evidence>
<dbReference type="EMBL" id="JH000635">
    <property type="protein sequence ID" value="EGV96514.1"/>
    <property type="molecule type" value="Genomic_DNA"/>
</dbReference>
<dbReference type="AlphaFoldDB" id="G3HRF9"/>
<protein>
    <submittedName>
        <fullName evidence="1">Uncharacterized protein</fullName>
    </submittedName>
</protein>
<name>G3HRF9_CRIGR</name>
<dbReference type="InParanoid" id="G3HRF9"/>
<sequence>MATTASVSAEGGSSLSQEQLRVLSGWKEGNSLSSTPGVSSLQLYSLATGF</sequence>
<organism evidence="1 2">
    <name type="scientific">Cricetulus griseus</name>
    <name type="common">Chinese hamster</name>
    <name type="synonym">Cricetulus barabensis griseus</name>
    <dbReference type="NCBI Taxonomy" id="10029"/>
    <lineage>
        <taxon>Eukaryota</taxon>
        <taxon>Metazoa</taxon>
        <taxon>Chordata</taxon>
        <taxon>Craniata</taxon>
        <taxon>Vertebrata</taxon>
        <taxon>Euteleostomi</taxon>
        <taxon>Mammalia</taxon>
        <taxon>Eutheria</taxon>
        <taxon>Euarchontoglires</taxon>
        <taxon>Glires</taxon>
        <taxon>Rodentia</taxon>
        <taxon>Myomorpha</taxon>
        <taxon>Muroidea</taxon>
        <taxon>Cricetidae</taxon>
        <taxon>Cricetinae</taxon>
        <taxon>Cricetulus</taxon>
    </lineage>
</organism>
<gene>
    <name evidence="1" type="ORF">I79_013426</name>
</gene>
<dbReference type="GlyGen" id="G3HRF9">
    <property type="glycosylation" value="1 site"/>
</dbReference>